<feature type="domain" description="Signal transduction histidine kinase internal region" evidence="2">
    <location>
        <begin position="148"/>
        <end position="226"/>
    </location>
</feature>
<dbReference type="InterPro" id="IPR010559">
    <property type="entry name" value="Sig_transdc_His_kin_internal"/>
</dbReference>
<keyword evidence="1" id="KW-0812">Transmembrane</keyword>
<feature type="transmembrane region" description="Helical" evidence="1">
    <location>
        <begin position="83"/>
        <end position="104"/>
    </location>
</feature>
<dbReference type="PANTHER" id="PTHR34220:SF7">
    <property type="entry name" value="SENSOR HISTIDINE KINASE YPDA"/>
    <property type="match status" value="1"/>
</dbReference>
<feature type="transmembrane region" description="Helical" evidence="1">
    <location>
        <begin position="110"/>
        <end position="134"/>
    </location>
</feature>
<dbReference type="Gene3D" id="3.30.565.10">
    <property type="entry name" value="Histidine kinase-like ATPase, C-terminal domain"/>
    <property type="match status" value="1"/>
</dbReference>
<dbReference type="GO" id="GO:0000155">
    <property type="term" value="F:phosphorelay sensor kinase activity"/>
    <property type="evidence" value="ECO:0007669"/>
    <property type="project" value="InterPro"/>
</dbReference>
<dbReference type="GO" id="GO:0016020">
    <property type="term" value="C:membrane"/>
    <property type="evidence" value="ECO:0007669"/>
    <property type="project" value="InterPro"/>
</dbReference>
<proteinExistence type="predicted"/>
<keyword evidence="3" id="KW-0418">Kinase</keyword>
<evidence type="ECO:0000259" key="2">
    <source>
        <dbReference type="Pfam" id="PF06580"/>
    </source>
</evidence>
<name>A0A1J5RB18_9ZZZZ</name>
<dbReference type="SUPFAM" id="SSF55874">
    <property type="entry name" value="ATPase domain of HSP90 chaperone/DNA topoisomerase II/histidine kinase"/>
    <property type="match status" value="1"/>
</dbReference>
<keyword evidence="3" id="KW-0808">Transferase</keyword>
<feature type="transmembrane region" description="Helical" evidence="1">
    <location>
        <begin position="21"/>
        <end position="45"/>
    </location>
</feature>
<dbReference type="AlphaFoldDB" id="A0A1J5RB18"/>
<accession>A0A1J5RB18</accession>
<keyword evidence="1" id="KW-0472">Membrane</keyword>
<reference evidence="3" key="1">
    <citation type="submission" date="2016-10" db="EMBL/GenBank/DDBJ databases">
        <title>Sequence of Gallionella enrichment culture.</title>
        <authorList>
            <person name="Poehlein A."/>
            <person name="Muehling M."/>
            <person name="Daniel R."/>
        </authorList>
    </citation>
    <scope>NUCLEOTIDE SEQUENCE</scope>
</reference>
<dbReference type="EC" id="2.7.13.3" evidence="3"/>
<dbReference type="InterPro" id="IPR050640">
    <property type="entry name" value="Bact_2-comp_sensor_kinase"/>
</dbReference>
<sequence>MTSIRQNQEPPRLPDFCNLGVWLRVLLGVNVLAALAAAAACRTMAELPGDLAQLSVFIEPPLIASLMLLCLAKRAIRHLDYAAGAAVVAAIALATTLGFHAVLIPFEADAAAPASLAVALFWTALVVGALLYYFDIRARLQSPALAEARLMALTARIRPHFLFNALNAVLGVIRSDPRRAEQALEELADLFRVLMRENRDLVPLSEEIALARKYLDLERLRLGDRLQVKWYIESCPPDALVPPLMLQPLLENAVYHGIEPAGEPAEITIGFSRHGDQLLIELANPYAAGASEHAGNQMALANIRERLMLFFDLEARLETTAEDGRYQVRMLMPYRPGSAP</sequence>
<protein>
    <submittedName>
        <fullName evidence="3">Sensor histidine kinase YpdA</fullName>
        <ecNumber evidence="3">2.7.13.3</ecNumber>
    </submittedName>
</protein>
<organism evidence="3">
    <name type="scientific">mine drainage metagenome</name>
    <dbReference type="NCBI Taxonomy" id="410659"/>
    <lineage>
        <taxon>unclassified sequences</taxon>
        <taxon>metagenomes</taxon>
        <taxon>ecological metagenomes</taxon>
    </lineage>
</organism>
<gene>
    <name evidence="3" type="primary">ypdA_9</name>
    <name evidence="3" type="ORF">GALL_288850</name>
</gene>
<evidence type="ECO:0000256" key="1">
    <source>
        <dbReference type="SAM" id="Phobius"/>
    </source>
</evidence>
<dbReference type="Pfam" id="PF06580">
    <property type="entry name" value="His_kinase"/>
    <property type="match status" value="1"/>
</dbReference>
<feature type="transmembrane region" description="Helical" evidence="1">
    <location>
        <begin position="51"/>
        <end position="71"/>
    </location>
</feature>
<keyword evidence="1" id="KW-1133">Transmembrane helix</keyword>
<dbReference type="InterPro" id="IPR036890">
    <property type="entry name" value="HATPase_C_sf"/>
</dbReference>
<comment type="caution">
    <text evidence="3">The sequence shown here is derived from an EMBL/GenBank/DDBJ whole genome shotgun (WGS) entry which is preliminary data.</text>
</comment>
<dbReference type="EMBL" id="MLJW01000338">
    <property type="protein sequence ID" value="OIQ89231.1"/>
    <property type="molecule type" value="Genomic_DNA"/>
</dbReference>
<evidence type="ECO:0000313" key="3">
    <source>
        <dbReference type="EMBL" id="OIQ89231.1"/>
    </source>
</evidence>
<dbReference type="PANTHER" id="PTHR34220">
    <property type="entry name" value="SENSOR HISTIDINE KINASE YPDA"/>
    <property type="match status" value="1"/>
</dbReference>